<evidence type="ECO:0000313" key="4">
    <source>
        <dbReference type="EMBL" id="KAF4305941.1"/>
    </source>
</evidence>
<accession>A0A8H4IRL5</accession>
<evidence type="ECO:0000259" key="1">
    <source>
        <dbReference type="Pfam" id="PF06985"/>
    </source>
</evidence>
<evidence type="ECO:0000259" key="2">
    <source>
        <dbReference type="Pfam" id="PF26640"/>
    </source>
</evidence>
<evidence type="ECO:0000313" key="3">
    <source>
        <dbReference type="EMBL" id="KAF4301226.1"/>
    </source>
</evidence>
<organism evidence="4 5">
    <name type="scientific">Botryosphaeria dothidea</name>
    <dbReference type="NCBI Taxonomy" id="55169"/>
    <lineage>
        <taxon>Eukaryota</taxon>
        <taxon>Fungi</taxon>
        <taxon>Dikarya</taxon>
        <taxon>Ascomycota</taxon>
        <taxon>Pezizomycotina</taxon>
        <taxon>Dothideomycetes</taxon>
        <taxon>Dothideomycetes incertae sedis</taxon>
        <taxon>Botryosphaeriales</taxon>
        <taxon>Botryosphaeriaceae</taxon>
        <taxon>Botryosphaeria</taxon>
    </lineage>
</organism>
<dbReference type="Proteomes" id="UP000572817">
    <property type="component" value="Unassembled WGS sequence"/>
</dbReference>
<proteinExistence type="predicted"/>
<dbReference type="OrthoDB" id="20872at2759"/>
<feature type="domain" description="Heterokaryon incompatibility" evidence="1">
    <location>
        <begin position="22"/>
        <end position="109"/>
    </location>
</feature>
<comment type="caution">
    <text evidence="4">The sequence shown here is derived from an EMBL/GenBank/DDBJ whole genome shotgun (WGS) entry which is preliminary data.</text>
</comment>
<dbReference type="InterPro" id="IPR010730">
    <property type="entry name" value="HET"/>
</dbReference>
<reference evidence="4 5" key="1">
    <citation type="submission" date="2020-04" db="EMBL/GenBank/DDBJ databases">
        <title>Genome Assembly and Annotation of Botryosphaeria dothidea sdau 11-99, a Latent Pathogen of Apple Fruit Ring Rot in China.</title>
        <authorList>
            <person name="Yu C."/>
            <person name="Diao Y."/>
            <person name="Lu Q."/>
            <person name="Zhao J."/>
            <person name="Cui S."/>
            <person name="Peng C."/>
            <person name="He B."/>
            <person name="Liu H."/>
        </authorList>
    </citation>
    <scope>NUCLEOTIDE SEQUENCE [LARGE SCALE GENOMIC DNA]</scope>
    <source>
        <strain evidence="4">Sdau11-99</strain>
        <strain evidence="5">sdau11-99</strain>
    </source>
</reference>
<dbReference type="PANTHER" id="PTHR10622">
    <property type="entry name" value="HET DOMAIN-CONTAINING PROTEIN"/>
    <property type="match status" value="1"/>
</dbReference>
<name>A0A8H4IRL5_9PEZI</name>
<evidence type="ECO:0000313" key="5">
    <source>
        <dbReference type="Proteomes" id="UP000572817"/>
    </source>
</evidence>
<dbReference type="Pfam" id="PF26640">
    <property type="entry name" value="DUF8212"/>
    <property type="match status" value="1"/>
</dbReference>
<feature type="domain" description="DUF8212" evidence="2">
    <location>
        <begin position="228"/>
        <end position="263"/>
    </location>
</feature>
<dbReference type="PANTHER" id="PTHR10622:SF10">
    <property type="entry name" value="HET DOMAIN-CONTAINING PROTEIN"/>
    <property type="match status" value="1"/>
</dbReference>
<dbReference type="Pfam" id="PF06985">
    <property type="entry name" value="HET"/>
    <property type="match status" value="1"/>
</dbReference>
<protein>
    <submittedName>
        <fullName evidence="4">Het domain-containing protein</fullName>
    </submittedName>
</protein>
<dbReference type="AlphaFoldDB" id="A0A8H4IRL5"/>
<gene>
    <name evidence="4" type="ORF">GTA08_BOTSDO07104</name>
    <name evidence="3" type="ORF">GTA08_BOTSDO11299</name>
</gene>
<dbReference type="EMBL" id="WWBZ02000082">
    <property type="protein sequence ID" value="KAF4301226.1"/>
    <property type="molecule type" value="Genomic_DNA"/>
</dbReference>
<dbReference type="InterPro" id="IPR058525">
    <property type="entry name" value="DUF8212"/>
</dbReference>
<dbReference type="EMBL" id="WWBZ02000040">
    <property type="protein sequence ID" value="KAF4305941.1"/>
    <property type="molecule type" value="Genomic_DNA"/>
</dbReference>
<sequence length="545" mass="62009">MHLINTRRWDLEQVAHCGVKKYAILSHRWTDEEVTFKDFDTRTGDVLAGPKSGLLKIEAARKRAAEDGMDYVWVDTCCIDKTSSAELSEAINSMYRWYREAEVCYAYLFDVPDDADPFAGDGGAFAKSEWFRRGWTLQELVAPREIVFFSRGWVELGTKRDLKEVLAGITKIDFGILEGTKDLASVSVARRMSWAATRETSRPEDGAYCLMGLFNVNMPMLYGEGGEKAFVRLQEQIMQETDDETIFAWRSTTDEERKKEHGEEALYGLLATSSRYFADSGQFVPYSDWERRPPFAKTNKGLQISLRLTHFAGDIYQAALNCPVPSRDFTGYLAIFLKRIEGFLNPLKPQNDYRQYARVRVGELSYLKESGLVMTKLYVRQNPVSGAQSSLYPKHLLQLGGAPIIPQGYEFVNTLGHRSNDKLQIGRTQDGQLIYFWHKLPDHATHAFLLPKGEKMLAVVLIFERPGDQSKLAVFVGSAADSGITIGAQEDWANEEFDMLQRNARLRERAGEEIKTSREIVSVNFWPYIETRTKYYIVNITVTAS</sequence>
<keyword evidence="5" id="KW-1185">Reference proteome</keyword>